<dbReference type="RefSeq" id="WP_131852421.1">
    <property type="nucleotide sequence ID" value="NZ_SKFH01000019.1"/>
</dbReference>
<reference evidence="2 3" key="1">
    <citation type="submission" date="2019-03" db="EMBL/GenBank/DDBJ databases">
        <authorList>
            <person name="Kim M.K.M."/>
        </authorList>
    </citation>
    <scope>NUCLEOTIDE SEQUENCE [LARGE SCALE GENOMIC DNA]</scope>
    <source>
        <strain evidence="2 3">17J68-15</strain>
    </source>
</reference>
<dbReference type="GO" id="GO:0003824">
    <property type="term" value="F:catalytic activity"/>
    <property type="evidence" value="ECO:0007669"/>
    <property type="project" value="InterPro"/>
</dbReference>
<accession>A0A4R4DXS0</accession>
<dbReference type="PANTHER" id="PTHR47203:SF1">
    <property type="entry name" value="HYPOTHETICAL BASE EXCISION DNA REPAIR PROTEIN (EUROFUNG)"/>
    <property type="match status" value="1"/>
</dbReference>
<keyword evidence="3" id="KW-1185">Reference proteome</keyword>
<dbReference type="InterPro" id="IPR011257">
    <property type="entry name" value="DNA_glycosylase"/>
</dbReference>
<dbReference type="PANTHER" id="PTHR47203">
    <property type="match status" value="1"/>
</dbReference>
<dbReference type="EMBL" id="SKFH01000019">
    <property type="protein sequence ID" value="TCZ69636.1"/>
    <property type="molecule type" value="Genomic_DNA"/>
</dbReference>
<dbReference type="CDD" id="cd00056">
    <property type="entry name" value="ENDO3c"/>
    <property type="match status" value="1"/>
</dbReference>
<dbReference type="GO" id="GO:0006284">
    <property type="term" value="P:base-excision repair"/>
    <property type="evidence" value="ECO:0007669"/>
    <property type="project" value="InterPro"/>
</dbReference>
<dbReference type="OrthoDB" id="9800977at2"/>
<dbReference type="InterPro" id="IPR023170">
    <property type="entry name" value="HhH_base_excis_C"/>
</dbReference>
<name>A0A4R4DXS0_9BACT</name>
<dbReference type="Gene3D" id="1.10.340.30">
    <property type="entry name" value="Hypothetical protein, domain 2"/>
    <property type="match status" value="1"/>
</dbReference>
<organism evidence="2 3">
    <name type="scientific">Flaviaesturariibacter aridisoli</name>
    <dbReference type="NCBI Taxonomy" id="2545761"/>
    <lineage>
        <taxon>Bacteria</taxon>
        <taxon>Pseudomonadati</taxon>
        <taxon>Bacteroidota</taxon>
        <taxon>Chitinophagia</taxon>
        <taxon>Chitinophagales</taxon>
        <taxon>Chitinophagaceae</taxon>
        <taxon>Flaviaestuariibacter</taxon>
    </lineage>
</organism>
<protein>
    <submittedName>
        <fullName evidence="2">Fe-S cluster assembly protein HesB</fullName>
    </submittedName>
</protein>
<dbReference type="AlphaFoldDB" id="A0A4R4DXS0"/>
<dbReference type="Proteomes" id="UP000295164">
    <property type="component" value="Unassembled WGS sequence"/>
</dbReference>
<dbReference type="Pfam" id="PF00730">
    <property type="entry name" value="HhH-GPD"/>
    <property type="match status" value="1"/>
</dbReference>
<dbReference type="InterPro" id="IPR003265">
    <property type="entry name" value="HhH-GPD_domain"/>
</dbReference>
<sequence length="236" mass="26655">MIGTPENKRQFVLEVHRRLAEVYGSAISYFHDLDPLSELVSALLSHRTRNSQSGLAFRNLRRLFGSWEAVRDAPVAEVEAAISACTWPEQKAPRIRQVLRLVTERIGHLTLDFLERMPVPEARAWLEELPGVGPKTSAAVISFSTLRGKAMPVDSHHFRVAVRLGIIEEKLGEARAHRVLEDLLPADFSAHDVYDHHQLLMKHGQKICHWREPDCAHCVLLALCPTGQARQMRKAS</sequence>
<dbReference type="Gene3D" id="1.10.1670.10">
    <property type="entry name" value="Helix-hairpin-Helix base-excision DNA repair enzymes (C-terminal)"/>
    <property type="match status" value="1"/>
</dbReference>
<dbReference type="PIRSF" id="PIRSF001435">
    <property type="entry name" value="Nth"/>
    <property type="match status" value="1"/>
</dbReference>
<evidence type="ECO:0000313" key="2">
    <source>
        <dbReference type="EMBL" id="TCZ69636.1"/>
    </source>
</evidence>
<feature type="domain" description="HhH-GPD" evidence="1">
    <location>
        <begin position="44"/>
        <end position="206"/>
    </location>
</feature>
<gene>
    <name evidence="2" type="ORF">E0486_11975</name>
</gene>
<evidence type="ECO:0000259" key="1">
    <source>
        <dbReference type="SMART" id="SM00478"/>
    </source>
</evidence>
<dbReference type="SUPFAM" id="SSF48150">
    <property type="entry name" value="DNA-glycosylase"/>
    <property type="match status" value="1"/>
</dbReference>
<dbReference type="SMART" id="SM00478">
    <property type="entry name" value="ENDO3c"/>
    <property type="match status" value="1"/>
</dbReference>
<proteinExistence type="predicted"/>
<evidence type="ECO:0000313" key="3">
    <source>
        <dbReference type="Proteomes" id="UP000295164"/>
    </source>
</evidence>
<comment type="caution">
    <text evidence="2">The sequence shown here is derived from an EMBL/GenBank/DDBJ whole genome shotgun (WGS) entry which is preliminary data.</text>
</comment>